<dbReference type="InterPro" id="IPR004089">
    <property type="entry name" value="MCPsignal_dom"/>
</dbReference>
<sequence>MIKTIIKRLLRHRLSLMIILAPLVAILIMGLYVLFMVSTETQTNISDIQSAYHYGFDTQAKNEIQTAISIANNYYQQEQKGLLTQEVAQKQAAEDIRNLRYGVNGYFFVDDTSGNNVVDLGTSQEGHNRFNVQDANGRYFIQEMIKNGSNPQGGYTNYSFPKPNDPNGPSYTKRSYSLLFKPWNWVIGTGNYFDDINQEMSGPITRLNESVVQTYKSVGIIAFLVLLISVLIAWVMNRKIQRDLYICDKQAKSLAEGNLQDLSLTAKGEFNGLSHSIDEARQALSVIITNISDTAFQVSSSSEEMYASSSQSAQANNQIAASIMGVSDTIQTQLTLIQEIADQMRDVAQDTECASTEAVSMSNQASESQKTAEQGSNIIQKTVQQMQVIRESVDSTAQVIQVLGERSQAIGEINNTISGISEQTNLLALNAAIEAARAGEHGRGFSVVAEEVRKLADQSRDAASKIAEIILEIQEKAQQAVVTMQNSTHEVSQGVVDAEESGKAFYEIAQQVQSISNIVKGVKESLDRAGGSAHRVAQSTQDMLHQNQVIADESQSISAAVEQQTASSQEMTNISEALATMSMTLMTKVKEFRL</sequence>
<keyword evidence="2" id="KW-1003">Cell membrane</keyword>
<dbReference type="AlphaFoldDB" id="A0A2U3K045"/>
<dbReference type="SMART" id="SM00283">
    <property type="entry name" value="MA"/>
    <property type="match status" value="1"/>
</dbReference>
<keyword evidence="6 7" id="KW-0807">Transducer</keyword>
<organism evidence="10 11">
    <name type="scientific">Candidatus Desulfosporosinus infrequens</name>
    <dbReference type="NCBI Taxonomy" id="2043169"/>
    <lineage>
        <taxon>Bacteria</taxon>
        <taxon>Bacillati</taxon>
        <taxon>Bacillota</taxon>
        <taxon>Clostridia</taxon>
        <taxon>Eubacteriales</taxon>
        <taxon>Desulfitobacteriaceae</taxon>
        <taxon>Desulfosporosinus</taxon>
    </lineage>
</organism>
<dbReference type="SUPFAM" id="SSF58104">
    <property type="entry name" value="Methyl-accepting chemotaxis protein (MCP) signaling domain"/>
    <property type="match status" value="1"/>
</dbReference>
<dbReference type="PANTHER" id="PTHR32089:SF112">
    <property type="entry name" value="LYSOZYME-LIKE PROTEIN-RELATED"/>
    <property type="match status" value="1"/>
</dbReference>
<dbReference type="InterPro" id="IPR033480">
    <property type="entry name" value="sCache_2"/>
</dbReference>
<evidence type="ECO:0000259" key="9">
    <source>
        <dbReference type="PROSITE" id="PS50111"/>
    </source>
</evidence>
<dbReference type="CDD" id="cd11386">
    <property type="entry name" value="MCP_signal"/>
    <property type="match status" value="1"/>
</dbReference>
<evidence type="ECO:0000313" key="10">
    <source>
        <dbReference type="EMBL" id="SPF33033.1"/>
    </source>
</evidence>
<keyword evidence="4 8" id="KW-1133">Transmembrane helix</keyword>
<dbReference type="Proteomes" id="UP000238916">
    <property type="component" value="Unassembled WGS sequence"/>
</dbReference>
<reference evidence="11" key="1">
    <citation type="submission" date="2018-02" db="EMBL/GenBank/DDBJ databases">
        <authorList>
            <person name="Hausmann B."/>
        </authorList>
    </citation>
    <scope>NUCLEOTIDE SEQUENCE [LARGE SCALE GENOMIC DNA]</scope>
    <source>
        <strain evidence="11">Peat soil MAG SbF1</strain>
    </source>
</reference>
<feature type="domain" description="Methyl-accepting transducer" evidence="9">
    <location>
        <begin position="308"/>
        <end position="579"/>
    </location>
</feature>
<keyword evidence="3 8" id="KW-0812">Transmembrane</keyword>
<dbReference type="PANTHER" id="PTHR32089">
    <property type="entry name" value="METHYL-ACCEPTING CHEMOTAXIS PROTEIN MCPB"/>
    <property type="match status" value="1"/>
</dbReference>
<evidence type="ECO:0000256" key="5">
    <source>
        <dbReference type="ARBA" id="ARBA00023136"/>
    </source>
</evidence>
<evidence type="ECO:0000256" key="1">
    <source>
        <dbReference type="ARBA" id="ARBA00004651"/>
    </source>
</evidence>
<dbReference type="Pfam" id="PF17200">
    <property type="entry name" value="sCache_2"/>
    <property type="match status" value="1"/>
</dbReference>
<dbReference type="GO" id="GO:0005886">
    <property type="term" value="C:plasma membrane"/>
    <property type="evidence" value="ECO:0007669"/>
    <property type="project" value="UniProtKB-SubCell"/>
</dbReference>
<feature type="transmembrane region" description="Helical" evidence="8">
    <location>
        <begin position="12"/>
        <end position="35"/>
    </location>
</feature>
<evidence type="ECO:0000256" key="8">
    <source>
        <dbReference type="SAM" id="Phobius"/>
    </source>
</evidence>
<evidence type="ECO:0000313" key="11">
    <source>
        <dbReference type="Proteomes" id="UP000238916"/>
    </source>
</evidence>
<dbReference type="EMBL" id="OMOF01000023">
    <property type="protein sequence ID" value="SPF33033.1"/>
    <property type="molecule type" value="Genomic_DNA"/>
</dbReference>
<name>A0A2U3K045_9FIRM</name>
<dbReference type="Gene3D" id="1.10.287.950">
    <property type="entry name" value="Methyl-accepting chemotaxis protein"/>
    <property type="match status" value="1"/>
</dbReference>
<keyword evidence="5 8" id="KW-0472">Membrane</keyword>
<dbReference type="GO" id="GO:0007165">
    <property type="term" value="P:signal transduction"/>
    <property type="evidence" value="ECO:0007669"/>
    <property type="project" value="UniProtKB-KW"/>
</dbReference>
<evidence type="ECO:0000256" key="7">
    <source>
        <dbReference type="PROSITE-ProRule" id="PRU00284"/>
    </source>
</evidence>
<proteinExistence type="predicted"/>
<feature type="transmembrane region" description="Helical" evidence="8">
    <location>
        <begin position="218"/>
        <end position="236"/>
    </location>
</feature>
<evidence type="ECO:0000256" key="2">
    <source>
        <dbReference type="ARBA" id="ARBA00022475"/>
    </source>
</evidence>
<comment type="subcellular location">
    <subcellularLocation>
        <location evidence="1">Cell membrane</location>
        <topology evidence="1">Multi-pass membrane protein</topology>
    </subcellularLocation>
</comment>
<dbReference type="SMART" id="SM01049">
    <property type="entry name" value="Cache_2"/>
    <property type="match status" value="1"/>
</dbReference>
<accession>A0A2U3K045</accession>
<dbReference type="Pfam" id="PF00015">
    <property type="entry name" value="MCPsignal"/>
    <property type="match status" value="1"/>
</dbReference>
<protein>
    <submittedName>
        <fullName evidence="10">HAMP domain protein</fullName>
    </submittedName>
</protein>
<dbReference type="Gene3D" id="3.30.450.20">
    <property type="entry name" value="PAS domain"/>
    <property type="match status" value="1"/>
</dbReference>
<gene>
    <name evidence="10" type="ORF">SBF1_1190002</name>
</gene>
<evidence type="ECO:0000256" key="3">
    <source>
        <dbReference type="ARBA" id="ARBA00022692"/>
    </source>
</evidence>
<evidence type="ECO:0000256" key="4">
    <source>
        <dbReference type="ARBA" id="ARBA00022989"/>
    </source>
</evidence>
<evidence type="ECO:0000256" key="6">
    <source>
        <dbReference type="ARBA" id="ARBA00023224"/>
    </source>
</evidence>
<dbReference type="PROSITE" id="PS50111">
    <property type="entry name" value="CHEMOTAXIS_TRANSDUC_2"/>
    <property type="match status" value="1"/>
</dbReference>